<evidence type="ECO:0000256" key="4">
    <source>
        <dbReference type="PIRSR" id="PIRSR601461-1"/>
    </source>
</evidence>
<dbReference type="InterPro" id="IPR001461">
    <property type="entry name" value="Aspartic_peptidase_A1"/>
</dbReference>
<organism evidence="8 9">
    <name type="scientific">Pythium insidiosum</name>
    <name type="common">Pythiosis disease agent</name>
    <dbReference type="NCBI Taxonomy" id="114742"/>
    <lineage>
        <taxon>Eukaryota</taxon>
        <taxon>Sar</taxon>
        <taxon>Stramenopiles</taxon>
        <taxon>Oomycota</taxon>
        <taxon>Peronosporomycetes</taxon>
        <taxon>Pythiales</taxon>
        <taxon>Pythiaceae</taxon>
        <taxon>Pythium</taxon>
    </lineage>
</organism>
<dbReference type="GO" id="GO:0006508">
    <property type="term" value="P:proteolysis"/>
    <property type="evidence" value="ECO:0007669"/>
    <property type="project" value="UniProtKB-KW"/>
</dbReference>
<feature type="compositionally biased region" description="Basic and acidic residues" evidence="6">
    <location>
        <begin position="588"/>
        <end position="597"/>
    </location>
</feature>
<sequence length="597" mass="63294">MAPSRARCGSGHLHLPRRSRRRRSESSLGRAGARTRRAVASISLVAAALGGLATAGDGNGNDNNGGLATGAAPLLRIPLENYDQMQFYGTIELGEPAQTFRVIFDTGSSDIWVPSASCRTCSGLHRYRAGASATHREITLVTSQPQTAEPFVLQYGSGAVKGHKMRETLRLGDAVELENVIMGSVVEQSHEIRRFQTEGIVGLAMDPLARVSSPNLLRLLQDSPTYTLPMVFSLYVSPFPSASPPSQLVFGGVDDALAGDDAVWHSFPVLQDPKSSLHGFWALALQDVTVDGVSLPGFAAASDGASPDDAHSAAIIDSGTSLILLPAPAYHAAIEAMQDALGVGFRNHSRRGGGFSCRDCEHGDFPALAFQFASAELSRTTDAPSAQEQEQEQDADEAMEPPAPPRAPPRRFVLQGSDYVRCEHRVCTPQIDVSSSSAVILGDVFLRAYYTQFDVENQRVGFACPRGNCDGGIKPPLALGTGFAQLSHWSSLLANATLVLTVVLTSLWAVSHAQLWILARVSPSASAPTATDAEADADAATTAVTKPAPKAKQQQQQQHAPTPTPPTESRETLSLSSPSPSPSPSPGDDPRVEIVVV</sequence>
<dbReference type="Proteomes" id="UP001209570">
    <property type="component" value="Unassembled WGS sequence"/>
</dbReference>
<feature type="region of interest" description="Disordered" evidence="6">
    <location>
        <begin position="528"/>
        <end position="597"/>
    </location>
</feature>
<comment type="caution">
    <text evidence="8">The sequence shown here is derived from an EMBL/GenBank/DDBJ whole genome shotgun (WGS) entry which is preliminary data.</text>
</comment>
<keyword evidence="5" id="KW-0378">Hydrolase</keyword>
<evidence type="ECO:0000256" key="1">
    <source>
        <dbReference type="ARBA" id="ARBA00007447"/>
    </source>
</evidence>
<dbReference type="InterPro" id="IPR034164">
    <property type="entry name" value="Pepsin-like_dom"/>
</dbReference>
<feature type="active site" evidence="4">
    <location>
        <position position="317"/>
    </location>
</feature>
<dbReference type="SUPFAM" id="SSF50630">
    <property type="entry name" value="Acid proteases"/>
    <property type="match status" value="1"/>
</dbReference>
<name>A0AAD5LE58_PYTIN</name>
<dbReference type="PANTHER" id="PTHR47966">
    <property type="entry name" value="BETA-SITE APP-CLEAVING ENZYME, ISOFORM A-RELATED"/>
    <property type="match status" value="1"/>
</dbReference>
<dbReference type="GO" id="GO:0004190">
    <property type="term" value="F:aspartic-type endopeptidase activity"/>
    <property type="evidence" value="ECO:0007669"/>
    <property type="project" value="UniProtKB-KW"/>
</dbReference>
<accession>A0AAD5LE58</accession>
<keyword evidence="3 5" id="KW-0064">Aspartyl protease</keyword>
<keyword evidence="2 5" id="KW-0645">Protease</keyword>
<evidence type="ECO:0000313" key="8">
    <source>
        <dbReference type="EMBL" id="KAJ0395426.1"/>
    </source>
</evidence>
<feature type="compositionally biased region" description="Acidic residues" evidence="6">
    <location>
        <begin position="389"/>
        <end position="399"/>
    </location>
</feature>
<feature type="compositionally biased region" description="Basic residues" evidence="6">
    <location>
        <begin position="14"/>
        <end position="23"/>
    </location>
</feature>
<evidence type="ECO:0000256" key="3">
    <source>
        <dbReference type="ARBA" id="ARBA00022750"/>
    </source>
</evidence>
<evidence type="ECO:0000259" key="7">
    <source>
        <dbReference type="PROSITE" id="PS51767"/>
    </source>
</evidence>
<reference evidence="8" key="1">
    <citation type="submission" date="2021-12" db="EMBL/GenBank/DDBJ databases">
        <title>Prjna785345.</title>
        <authorList>
            <person name="Rujirawat T."/>
            <person name="Krajaejun T."/>
        </authorList>
    </citation>
    <scope>NUCLEOTIDE SEQUENCE</scope>
    <source>
        <strain evidence="8">Pi057C3</strain>
    </source>
</reference>
<dbReference type="AlphaFoldDB" id="A0AAD5LE58"/>
<dbReference type="InterPro" id="IPR001969">
    <property type="entry name" value="Aspartic_peptidase_AS"/>
</dbReference>
<dbReference type="InterPro" id="IPR021109">
    <property type="entry name" value="Peptidase_aspartic_dom_sf"/>
</dbReference>
<dbReference type="EMBL" id="JAKCXM010000346">
    <property type="protein sequence ID" value="KAJ0395426.1"/>
    <property type="molecule type" value="Genomic_DNA"/>
</dbReference>
<feature type="region of interest" description="Disordered" evidence="6">
    <location>
        <begin position="379"/>
        <end position="409"/>
    </location>
</feature>
<dbReference type="CDD" id="cd05471">
    <property type="entry name" value="pepsin_like"/>
    <property type="match status" value="1"/>
</dbReference>
<dbReference type="InterPro" id="IPR033121">
    <property type="entry name" value="PEPTIDASE_A1"/>
</dbReference>
<evidence type="ECO:0000256" key="6">
    <source>
        <dbReference type="SAM" id="MobiDB-lite"/>
    </source>
</evidence>
<gene>
    <name evidence="8" type="ORF">P43SY_001850</name>
</gene>
<dbReference type="PROSITE" id="PS51767">
    <property type="entry name" value="PEPTIDASE_A1"/>
    <property type="match status" value="1"/>
</dbReference>
<feature type="compositionally biased region" description="Low complexity" evidence="6">
    <location>
        <begin position="528"/>
        <end position="561"/>
    </location>
</feature>
<dbReference type="Gene3D" id="2.40.70.10">
    <property type="entry name" value="Acid Proteases"/>
    <property type="match status" value="2"/>
</dbReference>
<feature type="active site" evidence="4">
    <location>
        <position position="105"/>
    </location>
</feature>
<dbReference type="Pfam" id="PF00026">
    <property type="entry name" value="Asp"/>
    <property type="match status" value="2"/>
</dbReference>
<keyword evidence="9" id="KW-1185">Reference proteome</keyword>
<protein>
    <recommendedName>
        <fullName evidence="7">Peptidase A1 domain-containing protein</fullName>
    </recommendedName>
</protein>
<comment type="similarity">
    <text evidence="1 5">Belongs to the peptidase A1 family.</text>
</comment>
<dbReference type="PROSITE" id="PS00141">
    <property type="entry name" value="ASP_PROTEASE"/>
    <property type="match status" value="2"/>
</dbReference>
<evidence type="ECO:0000313" key="9">
    <source>
        <dbReference type="Proteomes" id="UP001209570"/>
    </source>
</evidence>
<evidence type="ECO:0000256" key="5">
    <source>
        <dbReference type="RuleBase" id="RU000454"/>
    </source>
</evidence>
<dbReference type="PANTHER" id="PTHR47966:SF51">
    <property type="entry name" value="BETA-SITE APP-CLEAVING ENZYME, ISOFORM A-RELATED"/>
    <property type="match status" value="1"/>
</dbReference>
<feature type="region of interest" description="Disordered" evidence="6">
    <location>
        <begin position="1"/>
        <end position="32"/>
    </location>
</feature>
<feature type="domain" description="Peptidase A1" evidence="7">
    <location>
        <begin position="87"/>
        <end position="463"/>
    </location>
</feature>
<proteinExistence type="inferred from homology"/>
<evidence type="ECO:0000256" key="2">
    <source>
        <dbReference type="ARBA" id="ARBA00022670"/>
    </source>
</evidence>
<dbReference type="PRINTS" id="PR00792">
    <property type="entry name" value="PEPSIN"/>
</dbReference>